<keyword evidence="1" id="KW-0812">Transmembrane</keyword>
<keyword evidence="1" id="KW-1133">Transmembrane helix</keyword>
<dbReference type="AlphaFoldDB" id="A0A941II76"/>
<dbReference type="Proteomes" id="UP000676325">
    <property type="component" value="Unassembled WGS sequence"/>
</dbReference>
<evidence type="ECO:0000313" key="2">
    <source>
        <dbReference type="EMBL" id="MBR7825868.1"/>
    </source>
</evidence>
<keyword evidence="3" id="KW-1185">Reference proteome</keyword>
<sequence>MGGPGGPPPRGMGWGRGGEGCCLGPATCCGPGLLLVGPGMLLLAMRHPVRAARRLRSEMDSARAADSGGR</sequence>
<proteinExistence type="predicted"/>
<keyword evidence="1" id="KW-0472">Membrane</keyword>
<dbReference type="RefSeq" id="WP_212517020.1">
    <property type="nucleotide sequence ID" value="NZ_JAGSOH010000010.1"/>
</dbReference>
<comment type="caution">
    <text evidence="2">The sequence shown here is derived from an EMBL/GenBank/DDBJ whole genome shotgun (WGS) entry which is preliminary data.</text>
</comment>
<protein>
    <submittedName>
        <fullName evidence="2">Uncharacterized protein</fullName>
    </submittedName>
</protein>
<organism evidence="2 3">
    <name type="scientific">Actinospica acidithermotolerans</name>
    <dbReference type="NCBI Taxonomy" id="2828514"/>
    <lineage>
        <taxon>Bacteria</taxon>
        <taxon>Bacillati</taxon>
        <taxon>Actinomycetota</taxon>
        <taxon>Actinomycetes</taxon>
        <taxon>Catenulisporales</taxon>
        <taxon>Actinospicaceae</taxon>
        <taxon>Actinospica</taxon>
    </lineage>
</organism>
<evidence type="ECO:0000256" key="1">
    <source>
        <dbReference type="SAM" id="Phobius"/>
    </source>
</evidence>
<evidence type="ECO:0000313" key="3">
    <source>
        <dbReference type="Proteomes" id="UP000676325"/>
    </source>
</evidence>
<feature type="transmembrane region" description="Helical" evidence="1">
    <location>
        <begin position="23"/>
        <end position="44"/>
    </location>
</feature>
<reference evidence="2" key="1">
    <citation type="submission" date="2021-04" db="EMBL/GenBank/DDBJ databases">
        <title>Genome based classification of Actinospica acidithermotolerans sp. nov., an actinobacterium isolated from an Indonesian hot spring.</title>
        <authorList>
            <person name="Kusuma A.B."/>
            <person name="Putra K.E."/>
            <person name="Nafisah S."/>
            <person name="Loh J."/>
            <person name="Nouioui I."/>
            <person name="Goodfellow M."/>
        </authorList>
    </citation>
    <scope>NUCLEOTIDE SEQUENCE</scope>
    <source>
        <strain evidence="2">MGRD01-02</strain>
    </source>
</reference>
<name>A0A941II76_9ACTN</name>
<gene>
    <name evidence="2" type="ORF">KDK95_06070</name>
</gene>
<dbReference type="EMBL" id="JAGSOH010000010">
    <property type="protein sequence ID" value="MBR7825868.1"/>
    <property type="molecule type" value="Genomic_DNA"/>
</dbReference>
<accession>A0A941II76</accession>